<evidence type="ECO:0000313" key="1">
    <source>
        <dbReference type="EMBL" id="KAJ4701473.1"/>
    </source>
</evidence>
<comment type="caution">
    <text evidence="1">The sequence shown here is derived from an EMBL/GenBank/DDBJ whole genome shotgun (WGS) entry which is preliminary data.</text>
</comment>
<keyword evidence="2" id="KW-1185">Reference proteome</keyword>
<evidence type="ECO:0000313" key="2">
    <source>
        <dbReference type="Proteomes" id="UP001164539"/>
    </source>
</evidence>
<dbReference type="EMBL" id="CM051407">
    <property type="protein sequence ID" value="KAJ4701473.1"/>
    <property type="molecule type" value="Genomic_DNA"/>
</dbReference>
<gene>
    <name evidence="1" type="ORF">OWV82_024710</name>
</gene>
<dbReference type="Proteomes" id="UP001164539">
    <property type="component" value="Chromosome 14"/>
</dbReference>
<proteinExistence type="predicted"/>
<organism evidence="1 2">
    <name type="scientific">Melia azedarach</name>
    <name type="common">Chinaberry tree</name>
    <dbReference type="NCBI Taxonomy" id="155640"/>
    <lineage>
        <taxon>Eukaryota</taxon>
        <taxon>Viridiplantae</taxon>
        <taxon>Streptophyta</taxon>
        <taxon>Embryophyta</taxon>
        <taxon>Tracheophyta</taxon>
        <taxon>Spermatophyta</taxon>
        <taxon>Magnoliopsida</taxon>
        <taxon>eudicotyledons</taxon>
        <taxon>Gunneridae</taxon>
        <taxon>Pentapetalae</taxon>
        <taxon>rosids</taxon>
        <taxon>malvids</taxon>
        <taxon>Sapindales</taxon>
        <taxon>Meliaceae</taxon>
        <taxon>Melia</taxon>
    </lineage>
</organism>
<sequence length="480" mass="51387">MPTNEGFSGVSNCYVFKSRLQEYAQKVGLPTPVYETIKEGPSHEPCFRSTVIVNDVRYDSLPGFFNRKAAEQSAAEVALLALAKRGEVNECISQPVHETGLCKNLLQEYAQKMNYSIPLYQCRKDEAPGKVHFTCTVEIGGIRYIGAAAKTKKEAEIKAARTALLAIQELSGKSVGDSQLTVIPCRKRGAAELTNKADETGNVPKARKCRFKKKMLKNKHIGGRTEHSQVQGTGSFGNLHAGHKVSKTDQTHTSAFQLVGAELLAREATMNYQEGRYEIEPIEREIPVVNDALCHRVGGDNDLERVHSAAANCNQTGNETPEMETFSVPFGCTTALAKEINEATPDVGASSVSCEPATALAKELKEASPDVGTSSVSYESATSLSKQSNKAAPDVGTSVSCEPTTASAKEWNEATPAVGTSAMCYEHTAALAKGVNETTAVVEAASMMNSSILSQVESSSCVIPGVNQPEERVQAGTSQA</sequence>
<protein>
    <submittedName>
        <fullName evidence="1">Double-stranded RNA-binding protein</fullName>
    </submittedName>
</protein>
<name>A0ACC1WR98_MELAZ</name>
<accession>A0ACC1WR98</accession>
<reference evidence="1 2" key="1">
    <citation type="journal article" date="2023" name="Science">
        <title>Complex scaffold remodeling in plant triterpene biosynthesis.</title>
        <authorList>
            <person name="De La Pena R."/>
            <person name="Hodgson H."/>
            <person name="Liu J.C."/>
            <person name="Stephenson M.J."/>
            <person name="Martin A.C."/>
            <person name="Owen C."/>
            <person name="Harkess A."/>
            <person name="Leebens-Mack J."/>
            <person name="Jimenez L.E."/>
            <person name="Osbourn A."/>
            <person name="Sattely E.S."/>
        </authorList>
    </citation>
    <scope>NUCLEOTIDE SEQUENCE [LARGE SCALE GENOMIC DNA]</scope>
    <source>
        <strain evidence="2">cv. JPN11</strain>
        <tissue evidence="1">Leaf</tissue>
    </source>
</reference>